<evidence type="ECO:0000313" key="2">
    <source>
        <dbReference type="Proteomes" id="UP000596049"/>
    </source>
</evidence>
<reference evidence="1 2" key="1">
    <citation type="submission" date="2020-01" db="EMBL/GenBank/DDBJ databases">
        <authorList>
            <person name="Liu G."/>
            <person name="Liu B."/>
        </authorList>
    </citation>
    <scope>NUCLEOTIDE SEQUENCE [LARGE SCALE GENOMIC DNA]</scope>
    <source>
        <strain evidence="1 2">FJAT-51161</strain>
    </source>
</reference>
<gene>
    <name evidence="1" type="ORF">FJQ98_14115</name>
</gene>
<sequence length="281" mass="31995">MTTVRGALYDLLVDGVATVKGEVWEPSAAGPKMEKPCLVLREGPQTETEKYADFSIDFEVWPYVKRTTFQAVDNLAKEVNKVINKKRFEVDGKPFYIEFVGSTEDIVDEEWDALTRGLSFRVHSLSWLVHAPIEPDPVTTMTAYSSMKFVDLQTNPATWKPSDDRPALYWRQEVITATEPAVWGAWITATLRGHVINPDVAKRKRVTEKVSRQLLLDNRAYMSDKSPMNFESVSINDGYDPFKQGQIQLSVRYGILKDRPRNPLRHVYTNDSDKAKGAVHK</sequence>
<proteinExistence type="predicted"/>
<name>A0ABX7AKR9_9BACI</name>
<protein>
    <submittedName>
        <fullName evidence="1">Uncharacterized protein</fullName>
    </submittedName>
</protein>
<accession>A0ABX7AKR9</accession>
<dbReference type="Proteomes" id="UP000596049">
    <property type="component" value="Chromosome"/>
</dbReference>
<evidence type="ECO:0000313" key="1">
    <source>
        <dbReference type="EMBL" id="QQP10423.1"/>
    </source>
</evidence>
<keyword evidence="2" id="KW-1185">Reference proteome</keyword>
<dbReference type="EMBL" id="CP067341">
    <property type="protein sequence ID" value="QQP10423.1"/>
    <property type="molecule type" value="Genomic_DNA"/>
</dbReference>
<dbReference type="RefSeq" id="WP_053592510.1">
    <property type="nucleotide sequence ID" value="NZ_CP067341.1"/>
</dbReference>
<organism evidence="1 2">
    <name type="scientific">Lysinibacillus agricola</name>
    <dbReference type="NCBI Taxonomy" id="2590012"/>
    <lineage>
        <taxon>Bacteria</taxon>
        <taxon>Bacillati</taxon>
        <taxon>Bacillota</taxon>
        <taxon>Bacilli</taxon>
        <taxon>Bacillales</taxon>
        <taxon>Bacillaceae</taxon>
        <taxon>Lysinibacillus</taxon>
    </lineage>
</organism>